<keyword evidence="4" id="KW-1185">Reference proteome</keyword>
<gene>
    <name evidence="3" type="ORF">ABID24_002326</name>
</gene>
<feature type="domain" description="Acyltransferase 3" evidence="2">
    <location>
        <begin position="7"/>
        <end position="65"/>
    </location>
</feature>
<organism evidence="3 4">
    <name type="scientific">Blautia caecimuris</name>
    <dbReference type="NCBI Taxonomy" id="1796615"/>
    <lineage>
        <taxon>Bacteria</taxon>
        <taxon>Bacillati</taxon>
        <taxon>Bacillota</taxon>
        <taxon>Clostridia</taxon>
        <taxon>Lachnospirales</taxon>
        <taxon>Lachnospiraceae</taxon>
        <taxon>Blautia</taxon>
    </lineage>
</organism>
<evidence type="ECO:0000259" key="2">
    <source>
        <dbReference type="Pfam" id="PF01757"/>
    </source>
</evidence>
<evidence type="ECO:0000313" key="3">
    <source>
        <dbReference type="EMBL" id="MET3751070.1"/>
    </source>
</evidence>
<name>A0ABV2M3N2_9FIRM</name>
<protein>
    <submittedName>
        <fullName evidence="3">Surface polysaccharide O-acyltransferase-like enzyme</fullName>
    </submittedName>
</protein>
<evidence type="ECO:0000313" key="4">
    <source>
        <dbReference type="Proteomes" id="UP001549106"/>
    </source>
</evidence>
<sequence>MNKKRITWIELLRIVACIAVIGLHEGSQHFRDIPIDTFTWKVSNFFHGINRFAVAGFIMISGSLYLWNLPDPCAGA</sequence>
<dbReference type="Proteomes" id="UP001549106">
    <property type="component" value="Unassembled WGS sequence"/>
</dbReference>
<dbReference type="RefSeq" id="WP_257464961.1">
    <property type="nucleotide sequence ID" value="NZ_JANJZT010000018.1"/>
</dbReference>
<reference evidence="3 4" key="1">
    <citation type="submission" date="2024-06" db="EMBL/GenBank/DDBJ databases">
        <title>Genomic Encyclopedia of Type Strains, Phase IV (KMG-IV): sequencing the most valuable type-strain genomes for metagenomic binning, comparative biology and taxonomic classification.</title>
        <authorList>
            <person name="Goeker M."/>
        </authorList>
    </citation>
    <scope>NUCLEOTIDE SEQUENCE [LARGE SCALE GENOMIC DNA]</scope>
    <source>
        <strain evidence="3 4">DSM 29492</strain>
    </source>
</reference>
<keyword evidence="1" id="KW-1133">Transmembrane helix</keyword>
<keyword evidence="1" id="KW-0472">Membrane</keyword>
<comment type="caution">
    <text evidence="3">The sequence shown here is derived from an EMBL/GenBank/DDBJ whole genome shotgun (WGS) entry which is preliminary data.</text>
</comment>
<proteinExistence type="predicted"/>
<evidence type="ECO:0000256" key="1">
    <source>
        <dbReference type="SAM" id="Phobius"/>
    </source>
</evidence>
<dbReference type="InterPro" id="IPR002656">
    <property type="entry name" value="Acyl_transf_3_dom"/>
</dbReference>
<feature type="transmembrane region" description="Helical" evidence="1">
    <location>
        <begin position="45"/>
        <end position="67"/>
    </location>
</feature>
<keyword evidence="1" id="KW-0812">Transmembrane</keyword>
<dbReference type="Pfam" id="PF01757">
    <property type="entry name" value="Acyl_transf_3"/>
    <property type="match status" value="1"/>
</dbReference>
<dbReference type="EMBL" id="JBEPMJ010000017">
    <property type="protein sequence ID" value="MET3751070.1"/>
    <property type="molecule type" value="Genomic_DNA"/>
</dbReference>
<accession>A0ABV2M3N2</accession>